<dbReference type="EMBL" id="JARAKH010000024">
    <property type="protein sequence ID" value="KAK8391227.1"/>
    <property type="molecule type" value="Genomic_DNA"/>
</dbReference>
<keyword evidence="1" id="KW-0732">Signal</keyword>
<dbReference type="Pfam" id="PF16984">
    <property type="entry name" value="Grp7_allergen"/>
    <property type="match status" value="1"/>
</dbReference>
<dbReference type="Gene3D" id="3.15.10.50">
    <property type="match status" value="1"/>
</dbReference>
<name>A0A856NTZ1_SCYPA</name>
<feature type="chain" id="PRO_5044663952" evidence="1">
    <location>
        <begin position="26"/>
        <end position="432"/>
    </location>
</feature>
<dbReference type="PANTHER" id="PTHR11008:SF13">
    <property type="entry name" value="FI04421P"/>
    <property type="match status" value="1"/>
</dbReference>
<dbReference type="InterPro" id="IPR038602">
    <property type="entry name" value="Mite_allergen_7_sf"/>
</dbReference>
<dbReference type="EMBL" id="JARAKH010000024">
    <property type="protein sequence ID" value="KAK8391229.1"/>
    <property type="molecule type" value="Genomic_DNA"/>
</dbReference>
<keyword evidence="4" id="KW-1185">Reference proteome</keyword>
<accession>A0A856NTZ1</accession>
<reference evidence="3" key="1">
    <citation type="submission" date="2018-06" db="EMBL/GenBank/DDBJ databases">
        <title>A comprehensive analysis of seven putative JHBP from Mud Crab Scylla paramamosain: putative relation with methyl farnesoate.</title>
        <authorList>
            <person name="Zhao M."/>
            <person name="Ma L.L."/>
            <person name="Zhang F.F."/>
        </authorList>
    </citation>
    <scope>NUCLEOTIDE SEQUENCE</scope>
</reference>
<organism evidence="3">
    <name type="scientific">Scylla paramamosain</name>
    <name type="common">Mud crab</name>
    <dbReference type="NCBI Taxonomy" id="85552"/>
    <lineage>
        <taxon>Eukaryota</taxon>
        <taxon>Metazoa</taxon>
        <taxon>Ecdysozoa</taxon>
        <taxon>Arthropoda</taxon>
        <taxon>Crustacea</taxon>
        <taxon>Multicrustacea</taxon>
        <taxon>Malacostraca</taxon>
        <taxon>Eumalacostraca</taxon>
        <taxon>Eucarida</taxon>
        <taxon>Decapoda</taxon>
        <taxon>Pleocyemata</taxon>
        <taxon>Brachyura</taxon>
        <taxon>Eubrachyura</taxon>
        <taxon>Portunoidea</taxon>
        <taxon>Portunidae</taxon>
        <taxon>Portuninae</taxon>
        <taxon>Scylla</taxon>
    </lineage>
</organism>
<protein>
    <submittedName>
        <fullName evidence="3">Juvenile hormone binding protein 6</fullName>
    </submittedName>
</protein>
<dbReference type="Proteomes" id="UP001487740">
    <property type="component" value="Unassembled WGS sequence"/>
</dbReference>
<sequence length="432" mass="48188">MEGKTRLCVVVVVVMLAAAGKGVRGQLIDYKAWLGEEPLTPQRIVNDVVEYFSVRDPHGIPVMNVPEPIYIPGTVPASQITFYDPYISGHSGLRLEYVNVNLTSLSAKGKLSLPHFNLNGGYKWPGPWSNSEGHANITMTGIEMTLDLFFGISDVGLLTVEPKMDLEYEDLKLNFTGLTYTHSFVVGAAKTFFSTVIEPIIFSNVQTKVKSLVNQRIEERLQNLTFPDSISPVDFALAKIRMDLRETLEPVKLDDQEMHLTWGVTVQVQNIELAGVTTIHRTHEVSAQFIDNVVYVTIQLGTQTLKGGADWFLSASLLPAVGGHLSLEIESLAVTVEAQQPANIRSPPTLRKIDIKLGNLAVRSDGDGTFDYLVEAMLNILPNCFRNQIMDKVEPVIHQKVQKEFNKFDVYRMVMDKLAERQQQQQQMEASA</sequence>
<dbReference type="EMBL" id="MH492032">
    <property type="protein sequence ID" value="QDP16284.1"/>
    <property type="molecule type" value="mRNA"/>
</dbReference>
<gene>
    <name evidence="3" type="primary">JHBP6</name>
    <name evidence="2" type="ORF">O3P69_017120</name>
</gene>
<dbReference type="Gene3D" id="3.15.10.30">
    <property type="entry name" value="Haemolymph juvenile hormone binding protein"/>
    <property type="match status" value="1"/>
</dbReference>
<dbReference type="PANTHER" id="PTHR11008">
    <property type="entry name" value="PROTEIN TAKEOUT-LIKE PROTEIN"/>
    <property type="match status" value="1"/>
</dbReference>
<dbReference type="EMBL" id="JARAKH010000024">
    <property type="protein sequence ID" value="KAK8391226.1"/>
    <property type="molecule type" value="Genomic_DNA"/>
</dbReference>
<dbReference type="AlphaFoldDB" id="A0A856NTZ1"/>
<dbReference type="InterPro" id="IPR038606">
    <property type="entry name" value="To_sf"/>
</dbReference>
<proteinExistence type="evidence at transcript level"/>
<reference evidence="2 4" key="2">
    <citation type="submission" date="2023-03" db="EMBL/GenBank/DDBJ databases">
        <title>High-quality genome of Scylla paramamosain provides insights in environmental adaptation.</title>
        <authorList>
            <person name="Zhang L."/>
        </authorList>
    </citation>
    <scope>NUCLEOTIDE SEQUENCE [LARGE SCALE GENOMIC DNA]</scope>
    <source>
        <strain evidence="2">LZ_2023a</strain>
        <tissue evidence="2">Muscle</tissue>
    </source>
</reference>
<evidence type="ECO:0000256" key="1">
    <source>
        <dbReference type="SAM" id="SignalP"/>
    </source>
</evidence>
<dbReference type="InterPro" id="IPR020234">
    <property type="entry name" value="Mite_allergen_group-7"/>
</dbReference>
<evidence type="ECO:0000313" key="3">
    <source>
        <dbReference type="EMBL" id="QDP16284.1"/>
    </source>
</evidence>
<evidence type="ECO:0000313" key="4">
    <source>
        <dbReference type="Proteomes" id="UP001487740"/>
    </source>
</evidence>
<dbReference type="EMBL" id="JARAKH010000024">
    <property type="protein sequence ID" value="KAK8391228.1"/>
    <property type="molecule type" value="Genomic_DNA"/>
</dbReference>
<evidence type="ECO:0000313" key="2">
    <source>
        <dbReference type="EMBL" id="KAK8391226.1"/>
    </source>
</evidence>
<feature type="signal peptide" evidence="1">
    <location>
        <begin position="1"/>
        <end position="25"/>
    </location>
</feature>